<protein>
    <submittedName>
        <fullName evidence="2">Uncharacterized protein</fullName>
    </submittedName>
</protein>
<gene>
    <name evidence="2" type="ORF">QCA50_007494</name>
</gene>
<evidence type="ECO:0000313" key="3">
    <source>
        <dbReference type="Proteomes" id="UP001385951"/>
    </source>
</evidence>
<dbReference type="Proteomes" id="UP001385951">
    <property type="component" value="Unassembled WGS sequence"/>
</dbReference>
<proteinExistence type="predicted"/>
<dbReference type="AlphaFoldDB" id="A0AAW0GDF7"/>
<keyword evidence="3" id="KW-1185">Reference proteome</keyword>
<feature type="region of interest" description="Disordered" evidence="1">
    <location>
        <begin position="462"/>
        <end position="545"/>
    </location>
</feature>
<accession>A0AAW0GDF7</accession>
<feature type="compositionally biased region" description="Basic and acidic residues" evidence="1">
    <location>
        <begin position="531"/>
        <end position="545"/>
    </location>
</feature>
<organism evidence="2 3">
    <name type="scientific">Cerrena zonata</name>
    <dbReference type="NCBI Taxonomy" id="2478898"/>
    <lineage>
        <taxon>Eukaryota</taxon>
        <taxon>Fungi</taxon>
        <taxon>Dikarya</taxon>
        <taxon>Basidiomycota</taxon>
        <taxon>Agaricomycotina</taxon>
        <taxon>Agaricomycetes</taxon>
        <taxon>Polyporales</taxon>
        <taxon>Cerrenaceae</taxon>
        <taxon>Cerrena</taxon>
    </lineage>
</organism>
<dbReference type="EMBL" id="JASBNA010000008">
    <property type="protein sequence ID" value="KAK7689699.1"/>
    <property type="molecule type" value="Genomic_DNA"/>
</dbReference>
<reference evidence="2 3" key="1">
    <citation type="submission" date="2022-09" db="EMBL/GenBank/DDBJ databases">
        <authorList>
            <person name="Palmer J.M."/>
        </authorList>
    </citation>
    <scope>NUCLEOTIDE SEQUENCE [LARGE SCALE GENOMIC DNA]</scope>
    <source>
        <strain evidence="2 3">DSM 7382</strain>
    </source>
</reference>
<evidence type="ECO:0000256" key="1">
    <source>
        <dbReference type="SAM" id="MobiDB-lite"/>
    </source>
</evidence>
<sequence length="545" mass="63275">MEGLFSDEGHDQHIQDLLFVLAEWHVNAKLRIHTDSTVSRLKDLTRLFGFSIRYFANKICPTYQTRELPREEAARVRRRAKKASQGQPTSNTNISLTGKLHKTFQLVTYKLHAMGDYVWHILHFGTTDSYSTQMSELEHRSVKRYYSRTNKIHHARQIARIHRRERLIKKVLLQHEYSKLSLKRKRKLSEIDKPLKPKPEDGHHYISTSRNVPVRVLHWVASHDQDLAFRDFMPKLRNHLLGRLRNPGFGDDGTHYSLQELSHVFLVNDRIYEHKTMRINYTSYDMQRDYDIVNPRIHSDLMAASPLFDPESSITEDGHPFIYARVLGIYHAEVIYTVPGLEASAHTMEFLFIRWYKRDLTYPAGFQRRRLHRLTLSDATDLDSFGFLDPDDVIRGAHIIPAFAHGREVFHSRSQHFPCTDWKYYYVNCFVDRDMYMRYRGGGIGHIHAKVDDPIQENGSLEEEELNGMDAETSQVTEDSPNNADNEREDNDGNPTDSSSDDSDDGGDIHDVEESSGSEDGNIDNTLLGERLNEDIRDEFGFADL</sequence>
<name>A0AAW0GDF7_9APHY</name>
<evidence type="ECO:0000313" key="2">
    <source>
        <dbReference type="EMBL" id="KAK7689699.1"/>
    </source>
</evidence>
<feature type="compositionally biased region" description="Polar residues" evidence="1">
    <location>
        <begin position="472"/>
        <end position="484"/>
    </location>
</feature>
<comment type="caution">
    <text evidence="2">The sequence shown here is derived from an EMBL/GenBank/DDBJ whole genome shotgun (WGS) entry which is preliminary data.</text>
</comment>